<evidence type="ECO:0000256" key="2">
    <source>
        <dbReference type="ARBA" id="ARBA00022450"/>
    </source>
</evidence>
<dbReference type="SUPFAM" id="SSF56801">
    <property type="entry name" value="Acetyl-CoA synthetase-like"/>
    <property type="match status" value="1"/>
</dbReference>
<dbReference type="InterPro" id="IPR010071">
    <property type="entry name" value="AA_adenyl_dom"/>
</dbReference>
<dbReference type="PRINTS" id="PR00154">
    <property type="entry name" value="AMPBINDING"/>
</dbReference>
<protein>
    <submittedName>
        <fullName evidence="6">Non-ribosomal peptide synthetase</fullName>
    </submittedName>
</protein>
<keyword evidence="3" id="KW-0597">Phosphoprotein</keyword>
<proteinExistence type="predicted"/>
<dbReference type="Proteomes" id="UP000660380">
    <property type="component" value="Unassembled WGS sequence"/>
</dbReference>
<reference evidence="6 7" key="1">
    <citation type="journal article" date="2020" name="ISME J.">
        <title>Comparative genomics reveals insights into cyanobacterial evolution and habitat adaptation.</title>
        <authorList>
            <person name="Chen M.Y."/>
            <person name="Teng W.K."/>
            <person name="Zhao L."/>
            <person name="Hu C.X."/>
            <person name="Zhou Y.K."/>
            <person name="Han B.P."/>
            <person name="Song L.R."/>
            <person name="Shu W.S."/>
        </authorList>
    </citation>
    <scope>NUCLEOTIDE SEQUENCE [LARGE SCALE GENOMIC DNA]</scope>
    <source>
        <strain evidence="6 7">FACHB-248</strain>
    </source>
</reference>
<dbReference type="SMART" id="SM00823">
    <property type="entry name" value="PKS_PP"/>
    <property type="match status" value="1"/>
</dbReference>
<dbReference type="Pfam" id="PF00668">
    <property type="entry name" value="Condensation"/>
    <property type="match status" value="1"/>
</dbReference>
<dbReference type="SUPFAM" id="SSF47336">
    <property type="entry name" value="ACP-like"/>
    <property type="match status" value="1"/>
</dbReference>
<dbReference type="InterPro" id="IPR025110">
    <property type="entry name" value="AMP-bd_C"/>
</dbReference>
<dbReference type="Gene3D" id="3.30.559.30">
    <property type="entry name" value="Nonribosomal peptide synthetase, condensation domain"/>
    <property type="match status" value="1"/>
</dbReference>
<dbReference type="NCBIfam" id="TIGR01733">
    <property type="entry name" value="AA-adenyl-dom"/>
    <property type="match status" value="1"/>
</dbReference>
<dbReference type="InterPro" id="IPR009081">
    <property type="entry name" value="PP-bd_ACP"/>
</dbReference>
<dbReference type="InterPro" id="IPR000873">
    <property type="entry name" value="AMP-dep_synth/lig_dom"/>
</dbReference>
<dbReference type="PROSITE" id="PS50075">
    <property type="entry name" value="CARRIER"/>
    <property type="match status" value="1"/>
</dbReference>
<evidence type="ECO:0000259" key="5">
    <source>
        <dbReference type="PROSITE" id="PS50075"/>
    </source>
</evidence>
<dbReference type="InterPro" id="IPR020806">
    <property type="entry name" value="PKS_PP-bd"/>
</dbReference>
<dbReference type="InterPro" id="IPR036736">
    <property type="entry name" value="ACP-like_sf"/>
</dbReference>
<dbReference type="PANTHER" id="PTHR45527">
    <property type="entry name" value="NONRIBOSOMAL PEPTIDE SYNTHETASE"/>
    <property type="match status" value="1"/>
</dbReference>
<dbReference type="SUPFAM" id="SSF52777">
    <property type="entry name" value="CoA-dependent acyltransferases"/>
    <property type="match status" value="2"/>
</dbReference>
<dbReference type="PIRSF" id="PIRSF001617">
    <property type="entry name" value="Alpha-AR"/>
    <property type="match status" value="1"/>
</dbReference>
<comment type="cofactor">
    <cofactor evidence="1">
        <name>pantetheine 4'-phosphate</name>
        <dbReference type="ChEBI" id="CHEBI:47942"/>
    </cofactor>
</comment>
<organism evidence="6 7">
    <name type="scientific">Scytonema hofmannii FACHB-248</name>
    <dbReference type="NCBI Taxonomy" id="1842502"/>
    <lineage>
        <taxon>Bacteria</taxon>
        <taxon>Bacillati</taxon>
        <taxon>Cyanobacteriota</taxon>
        <taxon>Cyanophyceae</taxon>
        <taxon>Nostocales</taxon>
        <taxon>Scytonemataceae</taxon>
        <taxon>Scytonema</taxon>
    </lineage>
</organism>
<feature type="region of interest" description="Disordered" evidence="4">
    <location>
        <begin position="834"/>
        <end position="861"/>
    </location>
</feature>
<feature type="compositionally biased region" description="Basic residues" evidence="4">
    <location>
        <begin position="1085"/>
        <end position="1099"/>
    </location>
</feature>
<dbReference type="Pfam" id="PF13193">
    <property type="entry name" value="AMP-binding_C"/>
    <property type="match status" value="1"/>
</dbReference>
<evidence type="ECO:0000313" key="6">
    <source>
        <dbReference type="EMBL" id="MBD2607324.1"/>
    </source>
</evidence>
<dbReference type="CDD" id="cd12116">
    <property type="entry name" value="A_NRPS_Ta1_like"/>
    <property type="match status" value="1"/>
</dbReference>
<evidence type="ECO:0000256" key="3">
    <source>
        <dbReference type="ARBA" id="ARBA00022553"/>
    </source>
</evidence>
<dbReference type="CDD" id="cd19543">
    <property type="entry name" value="DCL_NRPS"/>
    <property type="match status" value="1"/>
</dbReference>
<dbReference type="PANTHER" id="PTHR45527:SF1">
    <property type="entry name" value="FATTY ACID SYNTHASE"/>
    <property type="match status" value="1"/>
</dbReference>
<dbReference type="Gene3D" id="1.10.1200.10">
    <property type="entry name" value="ACP-like"/>
    <property type="match status" value="1"/>
</dbReference>
<comment type="caution">
    <text evidence="6">The sequence shown here is derived from an EMBL/GenBank/DDBJ whole genome shotgun (WGS) entry which is preliminary data.</text>
</comment>
<dbReference type="InterPro" id="IPR045851">
    <property type="entry name" value="AMP-bd_C_sf"/>
</dbReference>
<name>A0ABR8GUY4_9CYAN</name>
<dbReference type="InterPro" id="IPR001242">
    <property type="entry name" value="Condensation_dom"/>
</dbReference>
<evidence type="ECO:0000256" key="1">
    <source>
        <dbReference type="ARBA" id="ARBA00001957"/>
    </source>
</evidence>
<dbReference type="Pfam" id="PF00501">
    <property type="entry name" value="AMP-binding"/>
    <property type="match status" value="1"/>
</dbReference>
<evidence type="ECO:0000256" key="4">
    <source>
        <dbReference type="SAM" id="MobiDB-lite"/>
    </source>
</evidence>
<feature type="region of interest" description="Disordered" evidence="4">
    <location>
        <begin position="1071"/>
        <end position="1099"/>
    </location>
</feature>
<feature type="domain" description="Carrier" evidence="5">
    <location>
        <begin position="992"/>
        <end position="1067"/>
    </location>
</feature>
<dbReference type="Gene3D" id="3.30.300.30">
    <property type="match status" value="1"/>
</dbReference>
<sequence length="1099" mass="124874">MNQKNIEDIYELSPLQQGMLFHTLVTPNSGMYFEQFCYALQTQVDVPAFHKAWQRVLDRHPILRTSFYWENLDKPYQVVYRQVDLPWDFQDWRELSLPEQEKQLEVFLAADRKRCFTLSQVPLMRLALIQVADNAYQFVFSYHHILMEGWSLTWLWKEFYEFYNAFCKGQDLHLESPRPFKEYISWLQQQDISKAEMYWRKMLEGFTVPTSLMMDKAADTFSSEDEDHDCQQTRLSVTTTDALNSLTRKYHLTLNILLKGAWAILLSRYSNESDIVFGATSSGRPTELAEAESMMGLFANTLPLRVQIPADDLLIPWLKKLQIQEVEMRQYEYSPLLQIQQWSQIPRGLPLFESLLVFNNYLVDDTGEKLAQSMVIGETRIFEKTNYPLTLQVYPGSDLLLSIGYDTRRFDSATINRILGHLKTLLESIVANPEQQLRDLSLLTAQEKSQLLLEWNNTEIEYPQEQCIHQLFEAQVERTPDAVAVVFKDEQLTYRQLNTKANQLAHYLRSLGVKSEVLVGICVERSLSMLIGLLAILKAGGAYIPLDPAYPKERLAFILEDAQVPLLLTQASLLSAMPQHKAQVICLDTDWQANGYKTALAIAQQSQENLFSELTPENLAYIIYTSGSTGKPKGVQIPHSALSNFLFAMKQKPGLSEEDTLLAVTTYSFDIAALELFLPIIVGGRLVIVSREVASDGMQLSAALADSKATVMQATPATWQLLLVTGWSGNEQLKILCGGEALPAHIAHQLRQRCHSLWNMYGPTETTIWSAVSQIKTDSKVVPIGQAIANTQFYILDQYSRVVPVGVVGELHIGGKGLARGYLNRPELTEEKFIPNPFKRGRGAGEQGSRGGQEDQSSNSERLYKTGDLARYLANGEIEYIGRIDHQVKIRGFRIELGEIEALISQHSSVRETVVVAADTQSLVAYVVPHTDQTLTITELRGFLEPKLPNYMLPSGFVTLEALPLTPNGKVDRKALPAPDTVRPELEVVYQPPQTEVEKTIANIWQEVLNVENIGIHDNFFELGGHSLLLVQVHSKLQKRFERDFPLVEMFQYPTVNHLARYLSQESTEETSFIKHSENRTASVQRRKQARKEHRAATK</sequence>
<dbReference type="InterPro" id="IPR020459">
    <property type="entry name" value="AMP-binding"/>
</dbReference>
<dbReference type="RefSeq" id="WP_029634522.1">
    <property type="nucleotide sequence ID" value="NZ_JACJTA010000060.1"/>
</dbReference>
<dbReference type="InterPro" id="IPR020845">
    <property type="entry name" value="AMP-binding_CS"/>
</dbReference>
<dbReference type="Gene3D" id="2.30.38.10">
    <property type="entry name" value="Luciferase, Domain 3"/>
    <property type="match status" value="1"/>
</dbReference>
<keyword evidence="2" id="KW-0596">Phosphopantetheine</keyword>
<evidence type="ECO:0000313" key="7">
    <source>
        <dbReference type="Proteomes" id="UP000660380"/>
    </source>
</evidence>
<accession>A0ABR8GUY4</accession>
<dbReference type="PROSITE" id="PS00455">
    <property type="entry name" value="AMP_BINDING"/>
    <property type="match status" value="1"/>
</dbReference>
<dbReference type="EMBL" id="JACJTA010000060">
    <property type="protein sequence ID" value="MBD2607324.1"/>
    <property type="molecule type" value="Genomic_DNA"/>
</dbReference>
<dbReference type="InterPro" id="IPR023213">
    <property type="entry name" value="CAT-like_dom_sf"/>
</dbReference>
<dbReference type="Pfam" id="PF00550">
    <property type="entry name" value="PP-binding"/>
    <property type="match status" value="1"/>
</dbReference>
<dbReference type="Gene3D" id="3.30.559.10">
    <property type="entry name" value="Chloramphenicol acetyltransferase-like domain"/>
    <property type="match status" value="1"/>
</dbReference>
<dbReference type="Gene3D" id="3.40.50.980">
    <property type="match status" value="2"/>
</dbReference>
<gene>
    <name evidence="6" type="ORF">H6G81_23025</name>
</gene>
<keyword evidence="7" id="KW-1185">Reference proteome</keyword>